<dbReference type="EMBL" id="JBJQOH010000004">
    <property type="protein sequence ID" value="KAL3689196.1"/>
    <property type="molecule type" value="Genomic_DNA"/>
</dbReference>
<gene>
    <name evidence="1" type="ORF">R1sor_015505</name>
</gene>
<dbReference type="Proteomes" id="UP001633002">
    <property type="component" value="Unassembled WGS sequence"/>
</dbReference>
<dbReference type="AlphaFoldDB" id="A0ABD3HED4"/>
<proteinExistence type="predicted"/>
<name>A0ABD3HED4_9MARC</name>
<evidence type="ECO:0000313" key="2">
    <source>
        <dbReference type="Proteomes" id="UP001633002"/>
    </source>
</evidence>
<evidence type="ECO:0000313" key="1">
    <source>
        <dbReference type="EMBL" id="KAL3689196.1"/>
    </source>
</evidence>
<keyword evidence="2" id="KW-1185">Reference proteome</keyword>
<reference evidence="1 2" key="1">
    <citation type="submission" date="2024-09" db="EMBL/GenBank/DDBJ databases">
        <title>Chromosome-scale assembly of Riccia sorocarpa.</title>
        <authorList>
            <person name="Paukszto L."/>
        </authorList>
    </citation>
    <scope>NUCLEOTIDE SEQUENCE [LARGE SCALE GENOMIC DNA]</scope>
    <source>
        <strain evidence="1">LP-2024</strain>
        <tissue evidence="1">Aerial parts of the thallus</tissue>
    </source>
</reference>
<organism evidence="1 2">
    <name type="scientific">Riccia sorocarpa</name>
    <dbReference type="NCBI Taxonomy" id="122646"/>
    <lineage>
        <taxon>Eukaryota</taxon>
        <taxon>Viridiplantae</taxon>
        <taxon>Streptophyta</taxon>
        <taxon>Embryophyta</taxon>
        <taxon>Marchantiophyta</taxon>
        <taxon>Marchantiopsida</taxon>
        <taxon>Marchantiidae</taxon>
        <taxon>Marchantiales</taxon>
        <taxon>Ricciaceae</taxon>
        <taxon>Riccia</taxon>
    </lineage>
</organism>
<sequence>MKRIATGKSVTRRERQQLTRTAVDTYTLLLIPGYEERTASIRLKSPFQYLLKDVLEDEHTLCFVLPHIWPFCTGRALTKNAVAKMANELQFIRIGELQMKPDTF</sequence>
<protein>
    <submittedName>
        <fullName evidence="1">Uncharacterized protein</fullName>
    </submittedName>
</protein>
<accession>A0ABD3HED4</accession>
<comment type="caution">
    <text evidence="1">The sequence shown here is derived from an EMBL/GenBank/DDBJ whole genome shotgun (WGS) entry which is preliminary data.</text>
</comment>